<sequence>MNLVGDRQLRHDRAGDAVDRQRPGHAPLGQLLAGAPDSEWARAQRAPTRLFDVGCWPGDTIVASAQTWWTAWHGESENTYPLRVPTPILTIPAGLARWTAPDETQWTIKLVRVEAPGDEVFVPAPRA</sequence>
<evidence type="ECO:0000313" key="2">
    <source>
        <dbReference type="EMBL" id="UUY03865.1"/>
    </source>
</evidence>
<accession>A0ABY5PH84</accession>
<protein>
    <submittedName>
        <fullName evidence="2">Uncharacterized protein</fullName>
    </submittedName>
</protein>
<dbReference type="Proteomes" id="UP001058860">
    <property type="component" value="Chromosome"/>
</dbReference>
<dbReference type="EMBL" id="CP088295">
    <property type="protein sequence ID" value="UUY03865.1"/>
    <property type="molecule type" value="Genomic_DNA"/>
</dbReference>
<dbReference type="RefSeq" id="WP_353864364.1">
    <property type="nucleotide sequence ID" value="NZ_CP088295.1"/>
</dbReference>
<evidence type="ECO:0000313" key="3">
    <source>
        <dbReference type="Proteomes" id="UP001058860"/>
    </source>
</evidence>
<gene>
    <name evidence="2" type="ORF">LRS13_24955</name>
</gene>
<evidence type="ECO:0000256" key="1">
    <source>
        <dbReference type="SAM" id="MobiDB-lite"/>
    </source>
</evidence>
<feature type="compositionally biased region" description="Basic and acidic residues" evidence="1">
    <location>
        <begin position="7"/>
        <end position="22"/>
    </location>
</feature>
<name>A0ABY5PH84_9ACTN</name>
<proteinExistence type="predicted"/>
<feature type="region of interest" description="Disordered" evidence="1">
    <location>
        <begin position="1"/>
        <end position="32"/>
    </location>
</feature>
<reference evidence="3" key="1">
    <citation type="submission" date="2021-11" db="EMBL/GenBank/DDBJ databases">
        <title>Cultivation dependent microbiological survey of springs from the worlds oldest radium mine currently devoted to the extraction of radon-saturated water.</title>
        <authorList>
            <person name="Kapinusova G."/>
            <person name="Smrhova T."/>
            <person name="Strejcek M."/>
            <person name="Suman J."/>
            <person name="Jani K."/>
            <person name="Pajer P."/>
            <person name="Uhlik O."/>
        </authorList>
    </citation>
    <scope>NUCLEOTIDE SEQUENCE [LARGE SCALE GENOMIC DNA]</scope>
    <source>
        <strain evidence="3">J379</strain>
    </source>
</reference>
<organism evidence="2 3">
    <name type="scientific">Svornostia abyssi</name>
    <dbReference type="NCBI Taxonomy" id="2898438"/>
    <lineage>
        <taxon>Bacteria</taxon>
        <taxon>Bacillati</taxon>
        <taxon>Actinomycetota</taxon>
        <taxon>Thermoleophilia</taxon>
        <taxon>Solirubrobacterales</taxon>
        <taxon>Baekduiaceae</taxon>
        <taxon>Svornostia</taxon>
    </lineage>
</organism>
<keyword evidence="3" id="KW-1185">Reference proteome</keyword>